<comment type="caution">
    <text evidence="2">The sequence shown here is derived from an EMBL/GenBank/DDBJ whole genome shotgun (WGS) entry which is preliminary data.</text>
</comment>
<keyword evidence="3" id="KW-1185">Reference proteome</keyword>
<gene>
    <name evidence="2" type="ORF">HEB94_007389</name>
</gene>
<sequence length="291" mass="31469">MTTFTRRSALGLGEQPAPVRRLTASGGIGRIEVSFEHPHSYDPQIDHYAVHASRTPGFTPSAENLLAKTVYTTFRHDRLGGQAQAWHYRVVVVAASGRRSGPSTEVAGSSIASVAFSGEPVATVGTFDHRSLEFALAPNGSAQYPTRFPNDVDLTAGVDDPKTDWSYIHPGPADAWAGRKEHRATFRFPLSAVPTGELWLAMWLIDTHATIPGRARLALNGTAVRDIVFEPGATRGSLEGDANLPGSPLRPSYVELALPTQALVSGENVLTLDKYDGSWHVYDALGVFLRR</sequence>
<dbReference type="EMBL" id="JADBEM010000001">
    <property type="protein sequence ID" value="MBE1610541.1"/>
    <property type="molecule type" value="Genomic_DNA"/>
</dbReference>
<organism evidence="2 3">
    <name type="scientific">Actinopolymorpha pittospori</name>
    <dbReference type="NCBI Taxonomy" id="648752"/>
    <lineage>
        <taxon>Bacteria</taxon>
        <taxon>Bacillati</taxon>
        <taxon>Actinomycetota</taxon>
        <taxon>Actinomycetes</taxon>
        <taxon>Propionibacteriales</taxon>
        <taxon>Actinopolymorphaceae</taxon>
        <taxon>Actinopolymorpha</taxon>
    </lineage>
</organism>
<evidence type="ECO:0000313" key="2">
    <source>
        <dbReference type="EMBL" id="MBE1610541.1"/>
    </source>
</evidence>
<accession>A0A927N1G1</accession>
<dbReference type="Proteomes" id="UP000638648">
    <property type="component" value="Unassembled WGS sequence"/>
</dbReference>
<evidence type="ECO:0000313" key="3">
    <source>
        <dbReference type="Proteomes" id="UP000638648"/>
    </source>
</evidence>
<reference evidence="2" key="1">
    <citation type="submission" date="2020-10" db="EMBL/GenBank/DDBJ databases">
        <title>Sequencing the genomes of 1000 actinobacteria strains.</title>
        <authorList>
            <person name="Klenk H.-P."/>
        </authorList>
    </citation>
    <scope>NUCLEOTIDE SEQUENCE</scope>
    <source>
        <strain evidence="2">DSM 45354</strain>
    </source>
</reference>
<name>A0A927N1G1_9ACTN</name>
<feature type="domain" description="Rhamnogalacturonan lyase" evidence="1">
    <location>
        <begin position="124"/>
        <end position="285"/>
    </location>
</feature>
<dbReference type="InterPro" id="IPR008979">
    <property type="entry name" value="Galactose-bd-like_sf"/>
</dbReference>
<dbReference type="Gene3D" id="2.60.40.10">
    <property type="entry name" value="Immunoglobulins"/>
    <property type="match status" value="1"/>
</dbReference>
<dbReference type="SUPFAM" id="SSF49785">
    <property type="entry name" value="Galactose-binding domain-like"/>
    <property type="match status" value="1"/>
</dbReference>
<dbReference type="GO" id="GO:0005975">
    <property type="term" value="P:carbohydrate metabolic process"/>
    <property type="evidence" value="ECO:0007669"/>
    <property type="project" value="UniProtKB-ARBA"/>
</dbReference>
<dbReference type="RefSeq" id="WP_192753900.1">
    <property type="nucleotide sequence ID" value="NZ_BAABJL010000095.1"/>
</dbReference>
<dbReference type="InterPro" id="IPR029411">
    <property type="entry name" value="RG-lyase_III"/>
</dbReference>
<dbReference type="AlphaFoldDB" id="A0A927N1G1"/>
<evidence type="ECO:0000259" key="1">
    <source>
        <dbReference type="Pfam" id="PF14683"/>
    </source>
</evidence>
<dbReference type="InterPro" id="IPR013783">
    <property type="entry name" value="Ig-like_fold"/>
</dbReference>
<proteinExistence type="predicted"/>
<protein>
    <recommendedName>
        <fullName evidence="1">Rhamnogalacturonan lyase domain-containing protein</fullName>
    </recommendedName>
</protein>
<dbReference type="Pfam" id="PF14683">
    <property type="entry name" value="CBM-like"/>
    <property type="match status" value="1"/>
</dbReference>